<comment type="similarity">
    <text evidence="2">Belongs to the major facilitator superfamily. Sugar transporter (TC 2.A.1.1) family.</text>
</comment>
<dbReference type="InterPro" id="IPR005828">
    <property type="entry name" value="MFS_sugar_transport-like"/>
</dbReference>
<evidence type="ECO:0000259" key="8">
    <source>
        <dbReference type="PROSITE" id="PS50850"/>
    </source>
</evidence>
<dbReference type="Proteomes" id="UP000244855">
    <property type="component" value="Unassembled WGS sequence"/>
</dbReference>
<dbReference type="PRINTS" id="PR00171">
    <property type="entry name" value="SUGRTRNSPORT"/>
</dbReference>
<evidence type="ECO:0000256" key="5">
    <source>
        <dbReference type="ARBA" id="ARBA00022989"/>
    </source>
</evidence>
<feature type="transmembrane region" description="Helical" evidence="7">
    <location>
        <begin position="358"/>
        <end position="377"/>
    </location>
</feature>
<feature type="transmembrane region" description="Helical" evidence="7">
    <location>
        <begin position="397"/>
        <end position="423"/>
    </location>
</feature>
<keyword evidence="4 7" id="KW-0812">Transmembrane</keyword>
<dbReference type="InterPro" id="IPR005829">
    <property type="entry name" value="Sugar_transporter_CS"/>
</dbReference>
<dbReference type="GO" id="GO:0016020">
    <property type="term" value="C:membrane"/>
    <property type="evidence" value="ECO:0007669"/>
    <property type="project" value="UniProtKB-SubCell"/>
</dbReference>
<feature type="transmembrane region" description="Helical" evidence="7">
    <location>
        <begin position="112"/>
        <end position="130"/>
    </location>
</feature>
<dbReference type="STRING" id="97972.A0A2V1DF74"/>
<feature type="transmembrane region" description="Helical" evidence="7">
    <location>
        <begin position="292"/>
        <end position="318"/>
    </location>
</feature>
<dbReference type="FunFam" id="1.20.1250.20:FF:000117">
    <property type="entry name" value="MFS hexose transporter"/>
    <property type="match status" value="1"/>
</dbReference>
<dbReference type="InterPro" id="IPR020846">
    <property type="entry name" value="MFS_dom"/>
</dbReference>
<dbReference type="SUPFAM" id="SSF103473">
    <property type="entry name" value="MFS general substrate transporter"/>
    <property type="match status" value="1"/>
</dbReference>
<dbReference type="Pfam" id="PF00083">
    <property type="entry name" value="Sugar_tr"/>
    <property type="match status" value="1"/>
</dbReference>
<evidence type="ECO:0000256" key="2">
    <source>
        <dbReference type="ARBA" id="ARBA00010992"/>
    </source>
</evidence>
<comment type="subcellular location">
    <subcellularLocation>
        <location evidence="1">Membrane</location>
        <topology evidence="1">Multi-pass membrane protein</topology>
    </subcellularLocation>
</comment>
<feature type="transmembrane region" description="Helical" evidence="7">
    <location>
        <begin position="171"/>
        <end position="193"/>
    </location>
</feature>
<keyword evidence="3" id="KW-0813">Transport</keyword>
<dbReference type="InterPro" id="IPR050360">
    <property type="entry name" value="MFS_Sugar_Transporters"/>
</dbReference>
<dbReference type="Gene3D" id="1.20.1250.20">
    <property type="entry name" value="MFS general substrate transporter like domains"/>
    <property type="match status" value="1"/>
</dbReference>
<sequence length="530" mass="58613">MVLTTTRSAQQIAMSAPVTMDQALQGRNTGWFADRGIITVNLILVLSQISSYATGYDGSMMNGLQSLDEWKEFFHQPGASTLALLNAIQNVGQLAALPFCAYACDHFGRKKTLVFGAWIMLLGVGLQGGAQNNGMFIAARGIIGFGLGFNITAAPILIMELAFPTQKAPMVSIYNSLWNMGAIVAAWTTYGTFRIANTWAWRIPSILQALSSFVQILCMWWIVESPRWLVSKDRCDEAQAIITRYHANSNPYDPIVLVELEEIKEAIRIEKESASGGSYKAFFQTRGNKLRFFIILAVGFFSQWSGGGLISYYLTLILDSIGIKDQETQTLINGILTIWNLVTALGFSLVVNKFKRRTMFLTSTAGMLVCYIIWTALESTFEKQVDATGTGSPAVGRAVLAMIFIYNAVFNIAWAPLQVTYVVEILPYQMRARGLVLYNLFVACALIFNQYANPIALTAIKWKYYIVYDVWLLVELVVVYFLFVETSGSSLEEMAAIIDGEEARDGIIEAVAKVADGKERGVVVSEQPVA</sequence>
<feature type="transmembrane region" description="Helical" evidence="7">
    <location>
        <begin position="435"/>
        <end position="452"/>
    </location>
</feature>
<evidence type="ECO:0000313" key="10">
    <source>
        <dbReference type="Proteomes" id="UP000244855"/>
    </source>
</evidence>
<dbReference type="InterPro" id="IPR003663">
    <property type="entry name" value="Sugar/inositol_transpt"/>
</dbReference>
<evidence type="ECO:0000256" key="4">
    <source>
        <dbReference type="ARBA" id="ARBA00022692"/>
    </source>
</evidence>
<dbReference type="PROSITE" id="PS00217">
    <property type="entry name" value="SUGAR_TRANSPORT_2"/>
    <property type="match status" value="1"/>
</dbReference>
<accession>A0A2V1DF74</accession>
<proteinExistence type="inferred from homology"/>
<gene>
    <name evidence="9" type="ORF">DM02DRAFT_139134</name>
</gene>
<keyword evidence="5 7" id="KW-1133">Transmembrane helix</keyword>
<organism evidence="9 10">
    <name type="scientific">Periconia macrospinosa</name>
    <dbReference type="NCBI Taxonomy" id="97972"/>
    <lineage>
        <taxon>Eukaryota</taxon>
        <taxon>Fungi</taxon>
        <taxon>Dikarya</taxon>
        <taxon>Ascomycota</taxon>
        <taxon>Pezizomycotina</taxon>
        <taxon>Dothideomycetes</taxon>
        <taxon>Pleosporomycetidae</taxon>
        <taxon>Pleosporales</taxon>
        <taxon>Massarineae</taxon>
        <taxon>Periconiaceae</taxon>
        <taxon>Periconia</taxon>
    </lineage>
</organism>
<dbReference type="PANTHER" id="PTHR48022">
    <property type="entry name" value="PLASTIDIC GLUCOSE TRANSPORTER 4"/>
    <property type="match status" value="1"/>
</dbReference>
<evidence type="ECO:0000256" key="1">
    <source>
        <dbReference type="ARBA" id="ARBA00004141"/>
    </source>
</evidence>
<dbReference type="OrthoDB" id="6133115at2759"/>
<keyword evidence="6 7" id="KW-0472">Membrane</keyword>
<evidence type="ECO:0000256" key="3">
    <source>
        <dbReference type="ARBA" id="ARBA00022448"/>
    </source>
</evidence>
<feature type="transmembrane region" description="Helical" evidence="7">
    <location>
        <begin position="199"/>
        <end position="223"/>
    </location>
</feature>
<dbReference type="GO" id="GO:0005351">
    <property type="term" value="F:carbohydrate:proton symporter activity"/>
    <property type="evidence" value="ECO:0007669"/>
    <property type="project" value="TreeGrafter"/>
</dbReference>
<evidence type="ECO:0000256" key="7">
    <source>
        <dbReference type="SAM" id="Phobius"/>
    </source>
</evidence>
<dbReference type="InterPro" id="IPR036259">
    <property type="entry name" value="MFS_trans_sf"/>
</dbReference>
<dbReference type="PANTHER" id="PTHR48022:SF64">
    <property type="entry name" value="MAJOR FACILITATOR SUPERFAMILY (MFS) PROFILE DOMAIN-CONTAINING PROTEIN"/>
    <property type="match status" value="1"/>
</dbReference>
<feature type="domain" description="Major facilitator superfamily (MFS) profile" evidence="8">
    <location>
        <begin position="43"/>
        <end position="487"/>
    </location>
</feature>
<dbReference type="PROSITE" id="PS50850">
    <property type="entry name" value="MFS"/>
    <property type="match status" value="1"/>
</dbReference>
<reference evidence="9 10" key="1">
    <citation type="journal article" date="2018" name="Sci. Rep.">
        <title>Comparative genomics provides insights into the lifestyle and reveals functional heterogeneity of dark septate endophytic fungi.</title>
        <authorList>
            <person name="Knapp D.G."/>
            <person name="Nemeth J.B."/>
            <person name="Barry K."/>
            <person name="Hainaut M."/>
            <person name="Henrissat B."/>
            <person name="Johnson J."/>
            <person name="Kuo A."/>
            <person name="Lim J.H.P."/>
            <person name="Lipzen A."/>
            <person name="Nolan M."/>
            <person name="Ohm R.A."/>
            <person name="Tamas L."/>
            <person name="Grigoriev I.V."/>
            <person name="Spatafora J.W."/>
            <person name="Nagy L.G."/>
            <person name="Kovacs G.M."/>
        </authorList>
    </citation>
    <scope>NUCLEOTIDE SEQUENCE [LARGE SCALE GENOMIC DNA]</scope>
    <source>
        <strain evidence="9 10">DSE2036</strain>
    </source>
</reference>
<feature type="transmembrane region" description="Helical" evidence="7">
    <location>
        <begin position="464"/>
        <end position="484"/>
    </location>
</feature>
<feature type="transmembrane region" description="Helical" evidence="7">
    <location>
        <begin position="136"/>
        <end position="159"/>
    </location>
</feature>
<keyword evidence="10" id="KW-1185">Reference proteome</keyword>
<evidence type="ECO:0000313" key="9">
    <source>
        <dbReference type="EMBL" id="PVH95784.1"/>
    </source>
</evidence>
<protein>
    <submittedName>
        <fullName evidence="9">General substrate transporter</fullName>
    </submittedName>
</protein>
<feature type="transmembrane region" description="Helical" evidence="7">
    <location>
        <begin position="330"/>
        <end position="351"/>
    </location>
</feature>
<dbReference type="AlphaFoldDB" id="A0A2V1DF74"/>
<evidence type="ECO:0000256" key="6">
    <source>
        <dbReference type="ARBA" id="ARBA00023136"/>
    </source>
</evidence>
<dbReference type="EMBL" id="KZ805484">
    <property type="protein sequence ID" value="PVH95784.1"/>
    <property type="molecule type" value="Genomic_DNA"/>
</dbReference>
<name>A0A2V1DF74_9PLEO</name>